<keyword evidence="2" id="KW-0238">DNA-binding</keyword>
<accession>A0A327KXD3</accession>
<dbReference type="NCBIfam" id="TIGR02325">
    <property type="entry name" value="C_P_lyase_phnF"/>
    <property type="match status" value="1"/>
</dbReference>
<name>A0A327KXD3_9BRAD</name>
<dbReference type="SMART" id="SM00866">
    <property type="entry name" value="UTRA"/>
    <property type="match status" value="1"/>
</dbReference>
<dbReference type="InterPro" id="IPR000524">
    <property type="entry name" value="Tscrpt_reg_HTH_GntR"/>
</dbReference>
<dbReference type="PROSITE" id="PS50949">
    <property type="entry name" value="HTH_GNTR"/>
    <property type="match status" value="1"/>
</dbReference>
<keyword evidence="1" id="KW-0805">Transcription regulation</keyword>
<dbReference type="SMART" id="SM00345">
    <property type="entry name" value="HTH_GNTR"/>
    <property type="match status" value="1"/>
</dbReference>
<evidence type="ECO:0000313" key="5">
    <source>
        <dbReference type="EMBL" id="RAI42756.1"/>
    </source>
</evidence>
<dbReference type="GO" id="GO:0003700">
    <property type="term" value="F:DNA-binding transcription factor activity"/>
    <property type="evidence" value="ECO:0007669"/>
    <property type="project" value="InterPro"/>
</dbReference>
<evidence type="ECO:0000313" key="6">
    <source>
        <dbReference type="Proteomes" id="UP000249130"/>
    </source>
</evidence>
<dbReference type="OrthoDB" id="9800645at2"/>
<dbReference type="InterPro" id="IPR036388">
    <property type="entry name" value="WH-like_DNA-bd_sf"/>
</dbReference>
<evidence type="ECO:0000256" key="1">
    <source>
        <dbReference type="ARBA" id="ARBA00023015"/>
    </source>
</evidence>
<sequence length="259" mass="28656">MPQGPPRRRGLRMTVLPRRRVRRGESVPVWRQIEIDLTFEIRTGFHGPGDRLPSEAELAQAYGVHRHTVRVALARLAAEGLVVSRQGKGVFVAERPIEYAVTRESKWSEFGERLAAGSDGKLMRSSVRTANAELAGLLGLAPGTELLVVETVRRAGGDVSAYCYHVFERARFGGIDEAFERLRSYTPALAEFGHPEFFRVKTWIDCRLPRADEARALAIASDTPVMVMSYVDAGRDGAAVLFGAAVFPNGRLRIRIDSP</sequence>
<evidence type="ECO:0000256" key="3">
    <source>
        <dbReference type="ARBA" id="ARBA00023163"/>
    </source>
</evidence>
<reference evidence="5 6" key="1">
    <citation type="submission" date="2017-07" db="EMBL/GenBank/DDBJ databases">
        <title>Draft Genome Sequences of Select Purple Nonsulfur Bacteria.</title>
        <authorList>
            <person name="Lasarre B."/>
            <person name="Mckinlay J.B."/>
        </authorList>
    </citation>
    <scope>NUCLEOTIDE SEQUENCE [LARGE SCALE GENOMIC DNA]</scope>
    <source>
        <strain evidence="5 6">DSM 5909</strain>
    </source>
</reference>
<dbReference type="PRINTS" id="PR00035">
    <property type="entry name" value="HTHGNTR"/>
</dbReference>
<dbReference type="SUPFAM" id="SSF64288">
    <property type="entry name" value="Chorismate lyase-like"/>
    <property type="match status" value="1"/>
</dbReference>
<dbReference type="GO" id="GO:0003677">
    <property type="term" value="F:DNA binding"/>
    <property type="evidence" value="ECO:0007669"/>
    <property type="project" value="UniProtKB-KW"/>
</dbReference>
<dbReference type="InterPro" id="IPR011663">
    <property type="entry name" value="UTRA"/>
</dbReference>
<dbReference type="PANTHER" id="PTHR44846:SF1">
    <property type="entry name" value="MANNOSYL-D-GLYCERATE TRANSPORT_METABOLISM SYSTEM REPRESSOR MNGR-RELATED"/>
    <property type="match status" value="1"/>
</dbReference>
<evidence type="ECO:0000259" key="4">
    <source>
        <dbReference type="PROSITE" id="PS50949"/>
    </source>
</evidence>
<dbReference type="Pfam" id="PF07702">
    <property type="entry name" value="UTRA"/>
    <property type="match status" value="1"/>
</dbReference>
<dbReference type="InterPro" id="IPR012702">
    <property type="entry name" value="CP_lyase_PhnF"/>
</dbReference>
<dbReference type="GO" id="GO:0045892">
    <property type="term" value="P:negative regulation of DNA-templated transcription"/>
    <property type="evidence" value="ECO:0007669"/>
    <property type="project" value="TreeGrafter"/>
</dbReference>
<dbReference type="InterPro" id="IPR028978">
    <property type="entry name" value="Chorismate_lyase_/UTRA_dom_sf"/>
</dbReference>
<dbReference type="InterPro" id="IPR036390">
    <property type="entry name" value="WH_DNA-bd_sf"/>
</dbReference>
<comment type="caution">
    <text evidence="5">The sequence shown here is derived from an EMBL/GenBank/DDBJ whole genome shotgun (WGS) entry which is preliminary data.</text>
</comment>
<feature type="domain" description="HTH gntR-type" evidence="4">
    <location>
        <begin position="27"/>
        <end position="95"/>
    </location>
</feature>
<dbReference type="SUPFAM" id="SSF46785">
    <property type="entry name" value="Winged helix' DNA-binding domain"/>
    <property type="match status" value="1"/>
</dbReference>
<dbReference type="PANTHER" id="PTHR44846">
    <property type="entry name" value="MANNOSYL-D-GLYCERATE TRANSPORT/METABOLISM SYSTEM REPRESSOR MNGR-RELATED"/>
    <property type="match status" value="1"/>
</dbReference>
<dbReference type="Pfam" id="PF00392">
    <property type="entry name" value="GntR"/>
    <property type="match status" value="1"/>
</dbReference>
<dbReference type="InterPro" id="IPR050679">
    <property type="entry name" value="Bact_HTH_transcr_reg"/>
</dbReference>
<keyword evidence="6" id="KW-1185">Reference proteome</keyword>
<evidence type="ECO:0000256" key="2">
    <source>
        <dbReference type="ARBA" id="ARBA00023125"/>
    </source>
</evidence>
<dbReference type="Proteomes" id="UP000249130">
    <property type="component" value="Unassembled WGS sequence"/>
</dbReference>
<proteinExistence type="predicted"/>
<dbReference type="EMBL" id="NPEX01000129">
    <property type="protein sequence ID" value="RAI42756.1"/>
    <property type="molecule type" value="Genomic_DNA"/>
</dbReference>
<dbReference type="AlphaFoldDB" id="A0A327KXD3"/>
<dbReference type="Gene3D" id="3.40.1410.10">
    <property type="entry name" value="Chorismate lyase-like"/>
    <property type="match status" value="1"/>
</dbReference>
<dbReference type="CDD" id="cd07377">
    <property type="entry name" value="WHTH_GntR"/>
    <property type="match status" value="1"/>
</dbReference>
<protein>
    <submittedName>
        <fullName evidence="5">Phosphonate metabolism transcriptional regulator PhnF</fullName>
    </submittedName>
</protein>
<dbReference type="Gene3D" id="1.10.10.10">
    <property type="entry name" value="Winged helix-like DNA-binding domain superfamily/Winged helix DNA-binding domain"/>
    <property type="match status" value="1"/>
</dbReference>
<gene>
    <name evidence="5" type="primary">phnF</name>
    <name evidence="5" type="ORF">CH341_17900</name>
</gene>
<keyword evidence="3" id="KW-0804">Transcription</keyword>
<organism evidence="5 6">
    <name type="scientific">Rhodoplanes roseus</name>
    <dbReference type="NCBI Taxonomy" id="29409"/>
    <lineage>
        <taxon>Bacteria</taxon>
        <taxon>Pseudomonadati</taxon>
        <taxon>Pseudomonadota</taxon>
        <taxon>Alphaproteobacteria</taxon>
        <taxon>Hyphomicrobiales</taxon>
        <taxon>Nitrobacteraceae</taxon>
        <taxon>Rhodoplanes</taxon>
    </lineage>
</organism>